<evidence type="ECO:0000256" key="8">
    <source>
        <dbReference type="ARBA" id="ARBA00022741"/>
    </source>
</evidence>
<dbReference type="GO" id="GO:0035556">
    <property type="term" value="P:intracellular signal transduction"/>
    <property type="evidence" value="ECO:0007669"/>
    <property type="project" value="InterPro"/>
</dbReference>
<evidence type="ECO:0000256" key="16">
    <source>
        <dbReference type="SAM" id="MobiDB-lite"/>
    </source>
</evidence>
<feature type="domain" description="Protein kinase" evidence="17">
    <location>
        <begin position="26"/>
        <end position="285"/>
    </location>
</feature>
<dbReference type="SMART" id="SM00220">
    <property type="entry name" value="S_TKc"/>
    <property type="match status" value="2"/>
</dbReference>
<dbReference type="FunFam" id="1.10.510.10:FF:000010">
    <property type="entry name" value="Ribosomal protein S6 kinase"/>
    <property type="match status" value="1"/>
</dbReference>
<evidence type="ECO:0000256" key="11">
    <source>
        <dbReference type="ARBA" id="ARBA00047899"/>
    </source>
</evidence>
<feature type="binding site" evidence="14">
    <location>
        <begin position="32"/>
        <end position="40"/>
    </location>
    <ligand>
        <name>ATP</name>
        <dbReference type="ChEBI" id="CHEBI:30616"/>
    </ligand>
</feature>
<dbReference type="Pfam" id="PF00069">
    <property type="entry name" value="Pkinase"/>
    <property type="match status" value="2"/>
</dbReference>
<accession>A0A8C4F9W1</accession>
<dbReference type="InterPro" id="IPR008271">
    <property type="entry name" value="Ser/Thr_kinase_AS"/>
</dbReference>
<comment type="catalytic activity">
    <reaction evidence="11">
        <text>L-threonyl-[protein] + ATP = O-phospho-L-threonyl-[protein] + ADP + H(+)</text>
        <dbReference type="Rhea" id="RHEA:46608"/>
        <dbReference type="Rhea" id="RHEA-COMP:11060"/>
        <dbReference type="Rhea" id="RHEA-COMP:11605"/>
        <dbReference type="ChEBI" id="CHEBI:15378"/>
        <dbReference type="ChEBI" id="CHEBI:30013"/>
        <dbReference type="ChEBI" id="CHEBI:30616"/>
        <dbReference type="ChEBI" id="CHEBI:61977"/>
        <dbReference type="ChEBI" id="CHEBI:456216"/>
        <dbReference type="EC" id="2.7.11.1"/>
    </reaction>
</comment>
<dbReference type="Ensembl" id="ENSDLAT00005031664.2">
    <property type="protein sequence ID" value="ENSDLAP00005029677.2"/>
    <property type="gene ID" value="ENSDLAG00005012545.2"/>
</dbReference>
<feature type="binding site" evidence="14">
    <location>
        <position position="415"/>
    </location>
    <ligand>
        <name>ATP</name>
        <dbReference type="ChEBI" id="CHEBI:30616"/>
    </ligand>
</feature>
<keyword evidence="10 14" id="KW-0067">ATP-binding</keyword>
<keyword evidence="20" id="KW-1185">Reference proteome</keyword>
<feature type="domain" description="AGC-kinase C-terminal" evidence="18">
    <location>
        <begin position="286"/>
        <end position="355"/>
    </location>
</feature>
<dbReference type="Proteomes" id="UP000694389">
    <property type="component" value="Unassembled WGS sequence"/>
</dbReference>
<proteinExistence type="inferred from homology"/>
<evidence type="ECO:0000256" key="1">
    <source>
        <dbReference type="ARBA" id="ARBA00001946"/>
    </source>
</evidence>
<dbReference type="GO" id="GO:0005524">
    <property type="term" value="F:ATP binding"/>
    <property type="evidence" value="ECO:0007669"/>
    <property type="project" value="UniProtKB-UniRule"/>
</dbReference>
<evidence type="ECO:0000256" key="2">
    <source>
        <dbReference type="ARBA" id="ARBA00009804"/>
    </source>
</evidence>
<keyword evidence="5" id="KW-0597">Phosphoprotein</keyword>
<evidence type="ECO:0000259" key="17">
    <source>
        <dbReference type="PROSITE" id="PS50011"/>
    </source>
</evidence>
<dbReference type="CDD" id="cd14091">
    <property type="entry name" value="STKc_RSK_C"/>
    <property type="match status" value="1"/>
</dbReference>
<keyword evidence="6" id="KW-0808">Transferase</keyword>
<evidence type="ECO:0000256" key="15">
    <source>
        <dbReference type="PROSITE-ProRule" id="PRU10141"/>
    </source>
</evidence>
<protein>
    <recommendedName>
        <fullName evidence="3">non-specific serine/threonine protein kinase</fullName>
        <ecNumber evidence="3">2.7.11.1</ecNumber>
    </recommendedName>
</protein>
<comment type="catalytic activity">
    <reaction evidence="12">
        <text>L-seryl-[protein] + ATP = O-phospho-L-seryl-[protein] + ADP + H(+)</text>
        <dbReference type="Rhea" id="RHEA:17989"/>
        <dbReference type="Rhea" id="RHEA-COMP:9863"/>
        <dbReference type="Rhea" id="RHEA-COMP:11604"/>
        <dbReference type="ChEBI" id="CHEBI:15378"/>
        <dbReference type="ChEBI" id="CHEBI:29999"/>
        <dbReference type="ChEBI" id="CHEBI:30616"/>
        <dbReference type="ChEBI" id="CHEBI:83421"/>
        <dbReference type="ChEBI" id="CHEBI:456216"/>
        <dbReference type="EC" id="2.7.11.1"/>
    </reaction>
</comment>
<comment type="similarity">
    <text evidence="2">Belongs to the protein kinase superfamily. AGC Ser/Thr protein kinase family. S6 kinase subfamily.</text>
</comment>
<feature type="region of interest" description="Disordered" evidence="16">
    <location>
        <begin position="687"/>
        <end position="712"/>
    </location>
</feature>
<evidence type="ECO:0000313" key="19">
    <source>
        <dbReference type="Ensembl" id="ENSDLAP00005029677.2"/>
    </source>
</evidence>
<dbReference type="InterPro" id="IPR016239">
    <property type="entry name" value="Ribosomal_S6_kinase_II"/>
</dbReference>
<evidence type="ECO:0000259" key="18">
    <source>
        <dbReference type="PROSITE" id="PS51285"/>
    </source>
</evidence>
<evidence type="ECO:0000256" key="4">
    <source>
        <dbReference type="ARBA" id="ARBA00022527"/>
    </source>
</evidence>
<feature type="active site" description="Proton acceptor" evidence="13">
    <location>
        <position position="151"/>
    </location>
</feature>
<evidence type="ECO:0000256" key="6">
    <source>
        <dbReference type="ARBA" id="ARBA00022679"/>
    </source>
</evidence>
<comment type="cofactor">
    <cofactor evidence="1">
        <name>Mg(2+)</name>
        <dbReference type="ChEBI" id="CHEBI:18420"/>
    </cofactor>
</comment>
<dbReference type="PROSITE" id="PS00108">
    <property type="entry name" value="PROTEIN_KINASE_ST"/>
    <property type="match status" value="1"/>
</dbReference>
<reference evidence="19" key="2">
    <citation type="submission" date="2025-09" db="UniProtKB">
        <authorList>
            <consortium name="Ensembl"/>
        </authorList>
    </citation>
    <scope>IDENTIFICATION</scope>
</reference>
<feature type="active site" description="Proton acceptor" evidence="13">
    <location>
        <position position="503"/>
    </location>
</feature>
<evidence type="ECO:0000256" key="10">
    <source>
        <dbReference type="ARBA" id="ARBA00022840"/>
    </source>
</evidence>
<reference evidence="19" key="1">
    <citation type="submission" date="2025-08" db="UniProtKB">
        <authorList>
            <consortium name="Ensembl"/>
        </authorList>
    </citation>
    <scope>IDENTIFICATION</scope>
</reference>
<dbReference type="PANTHER" id="PTHR24351">
    <property type="entry name" value="RIBOSOMAL PROTEIN S6 KINASE"/>
    <property type="match status" value="1"/>
</dbReference>
<dbReference type="GeneTree" id="ENSGT00940000159956"/>
<organism evidence="19 20">
    <name type="scientific">Dicentrarchus labrax</name>
    <name type="common">European seabass</name>
    <name type="synonym">Morone labrax</name>
    <dbReference type="NCBI Taxonomy" id="13489"/>
    <lineage>
        <taxon>Eukaryota</taxon>
        <taxon>Metazoa</taxon>
        <taxon>Chordata</taxon>
        <taxon>Craniata</taxon>
        <taxon>Vertebrata</taxon>
        <taxon>Euteleostomi</taxon>
        <taxon>Actinopterygii</taxon>
        <taxon>Neopterygii</taxon>
        <taxon>Teleostei</taxon>
        <taxon>Neoteleostei</taxon>
        <taxon>Acanthomorphata</taxon>
        <taxon>Eupercaria</taxon>
        <taxon>Moronidae</taxon>
        <taxon>Dicentrarchus</taxon>
    </lineage>
</organism>
<dbReference type="SMART" id="SM00133">
    <property type="entry name" value="S_TK_X"/>
    <property type="match status" value="1"/>
</dbReference>
<dbReference type="PROSITE" id="PS50011">
    <property type="entry name" value="PROTEIN_KINASE_DOM"/>
    <property type="match status" value="2"/>
</dbReference>
<dbReference type="SUPFAM" id="SSF56112">
    <property type="entry name" value="Protein kinase-like (PK-like)"/>
    <property type="match status" value="2"/>
</dbReference>
<dbReference type="GO" id="GO:0000287">
    <property type="term" value="F:magnesium ion binding"/>
    <property type="evidence" value="ECO:0007669"/>
    <property type="project" value="InterPro"/>
</dbReference>
<keyword evidence="7" id="KW-0677">Repeat</keyword>
<evidence type="ECO:0000256" key="5">
    <source>
        <dbReference type="ARBA" id="ARBA00022553"/>
    </source>
</evidence>
<evidence type="ECO:0000313" key="20">
    <source>
        <dbReference type="Proteomes" id="UP000694389"/>
    </source>
</evidence>
<dbReference type="PROSITE" id="PS51285">
    <property type="entry name" value="AGC_KINASE_CTER"/>
    <property type="match status" value="1"/>
</dbReference>
<dbReference type="FunFam" id="1.10.510.10:FF:000041">
    <property type="entry name" value="Ribosomal protein S6 kinase"/>
    <property type="match status" value="1"/>
</dbReference>
<dbReference type="FunFam" id="3.30.200.20:FF:000121">
    <property type="entry name" value="Ribosomal protein S6 kinase"/>
    <property type="match status" value="1"/>
</dbReference>
<dbReference type="InterPro" id="IPR000961">
    <property type="entry name" value="AGC-kinase_C"/>
</dbReference>
<dbReference type="InterPro" id="IPR017441">
    <property type="entry name" value="Protein_kinase_ATP_BS"/>
</dbReference>
<dbReference type="EC" id="2.7.11.1" evidence="3"/>
<feature type="domain" description="Protein kinase" evidence="17">
    <location>
        <begin position="386"/>
        <end position="643"/>
    </location>
</feature>
<evidence type="ECO:0000256" key="14">
    <source>
        <dbReference type="PIRSR" id="PIRSR000606-51"/>
    </source>
</evidence>
<dbReference type="PIRSF" id="PIRSF000606">
    <property type="entry name" value="Ribsml_S6_kin_2"/>
    <property type="match status" value="1"/>
</dbReference>
<gene>
    <name evidence="19" type="primary">LOC127352242</name>
</gene>
<keyword evidence="4" id="KW-0723">Serine/threonine-protein kinase</keyword>
<dbReference type="CDD" id="cd05582">
    <property type="entry name" value="STKc_RSK_N"/>
    <property type="match status" value="1"/>
</dbReference>
<dbReference type="Gene3D" id="1.10.510.10">
    <property type="entry name" value="Transferase(Phosphotransferase) domain 1"/>
    <property type="match status" value="2"/>
</dbReference>
<dbReference type="PROSITE" id="PS00107">
    <property type="entry name" value="PROTEIN_KINASE_ATP"/>
    <property type="match status" value="1"/>
</dbReference>
<dbReference type="FunFam" id="3.30.200.20:FF:000013">
    <property type="entry name" value="Ribosomal protein S6 kinase"/>
    <property type="match status" value="1"/>
</dbReference>
<dbReference type="Gene3D" id="3.30.200.20">
    <property type="entry name" value="Phosphorylase Kinase, domain 1"/>
    <property type="match status" value="2"/>
</dbReference>
<dbReference type="InterPro" id="IPR011009">
    <property type="entry name" value="Kinase-like_dom_sf"/>
</dbReference>
<keyword evidence="8 14" id="KW-0547">Nucleotide-binding</keyword>
<evidence type="ECO:0000256" key="12">
    <source>
        <dbReference type="ARBA" id="ARBA00048679"/>
    </source>
</evidence>
<evidence type="ECO:0000256" key="9">
    <source>
        <dbReference type="ARBA" id="ARBA00022777"/>
    </source>
</evidence>
<evidence type="ECO:0000256" key="7">
    <source>
        <dbReference type="ARBA" id="ARBA00022737"/>
    </source>
</evidence>
<dbReference type="InterPro" id="IPR041906">
    <property type="entry name" value="RSK_N"/>
</dbReference>
<evidence type="ECO:0000256" key="13">
    <source>
        <dbReference type="PIRSR" id="PIRSR000606-50"/>
    </source>
</evidence>
<sequence length="712" mass="80323">NLLILKEIDISHHVKEGCEKADPSQFQLLKVLGQGSYGKVFLVRKIRGLDRGQLYAMKVLKKATLKVRDRVRSKMERDILAEVNHPFIVKLHYAFQTEGKLYLILDFLRGGDLFTRLSKEVMFTEEDVKFYLAELALALDHLHSLGIIYRDLKPENILLDEEGHIKITDFGLSKEAIDHDKRAYSFCGTIEYMAPEVVNRRGHTQSADWWSFGVLMFEMLTGSLPFQGKDRKETMALILKAKLGMPQFLSPEVQSLLRALFKRNPANRLGAGPDGVEEIKRHRFFASIDWNRLYRKEMRPPFKPTVGRPEDTFHFDPEFTSRTPTDSPGIPPSANTHQLFRGFSFVATNQSQEPTVATVAPSQNNSLCVMCSLQHLRGDVAFSDVYELKEEVGQTATSVCKRCLHRVTAVEYSVKIIERAKKDPSEEIEILLRYGQHPNIITLKDVFDDGQSVFLVQDLLRGDELLDRALTVPNFTERDASDIICTLTKTVEYLHSQGVVHRDLKPSNIRYADDSGVPECIRICDFGFAKQLRAENGLLMTPCYTATFMAPEVLKKQGYDAACDIWSLGILLYTIIAGFSPFASSSEDTAEEILAQIGCGKFVITGGNWDLVSNTAKDIVIKMLHVDPHQRLTAPQVLRHPWIVDRDQLSDRALARQDALTVKGALSATYSALRRCAPAPVLEPVQASSLAQRREMKKLGNPKVNSDPKEKQ</sequence>
<name>A0A8C4F9W1_DICLA</name>
<dbReference type="InterPro" id="IPR000719">
    <property type="entry name" value="Prot_kinase_dom"/>
</dbReference>
<dbReference type="InterPro" id="IPR017892">
    <property type="entry name" value="Pkinase_C"/>
</dbReference>
<evidence type="ECO:0000256" key="3">
    <source>
        <dbReference type="ARBA" id="ARBA00012513"/>
    </source>
</evidence>
<dbReference type="GO" id="GO:0004674">
    <property type="term" value="F:protein serine/threonine kinase activity"/>
    <property type="evidence" value="ECO:0007669"/>
    <property type="project" value="UniProtKB-KW"/>
</dbReference>
<dbReference type="AlphaFoldDB" id="A0A8C4F9W1"/>
<dbReference type="Pfam" id="PF00433">
    <property type="entry name" value="Pkinase_C"/>
    <property type="match status" value="1"/>
</dbReference>
<feature type="binding site" evidence="14 15">
    <location>
        <position position="58"/>
    </location>
    <ligand>
        <name>ATP</name>
        <dbReference type="ChEBI" id="CHEBI:30616"/>
    </ligand>
</feature>
<keyword evidence="9" id="KW-0418">Kinase</keyword>